<dbReference type="InterPro" id="IPR053139">
    <property type="entry name" value="Surface_bspA-like"/>
</dbReference>
<dbReference type="EMBL" id="MN740754">
    <property type="protein sequence ID" value="QHU10356.1"/>
    <property type="molecule type" value="Genomic_DNA"/>
</dbReference>
<dbReference type="Gene3D" id="3.80.10.10">
    <property type="entry name" value="Ribonuclease Inhibitor"/>
    <property type="match status" value="29"/>
</dbReference>
<reference evidence="1" key="1">
    <citation type="journal article" date="2020" name="Nature">
        <title>Giant virus diversity and host interactions through global metagenomics.</title>
        <authorList>
            <person name="Schulz F."/>
            <person name="Roux S."/>
            <person name="Paez-Espino D."/>
            <person name="Jungbluth S."/>
            <person name="Walsh D.A."/>
            <person name="Denef V.J."/>
            <person name="McMahon K.D."/>
            <person name="Konstantinidis K.T."/>
            <person name="Eloe-Fadrosh E.A."/>
            <person name="Kyrpides N.C."/>
            <person name="Woyke T."/>
        </authorList>
    </citation>
    <scope>NUCLEOTIDE SEQUENCE</scope>
    <source>
        <strain evidence="1">GVMAG-S-1101164-67</strain>
    </source>
</reference>
<organism evidence="1">
    <name type="scientific">viral metagenome</name>
    <dbReference type="NCBI Taxonomy" id="1070528"/>
    <lineage>
        <taxon>unclassified sequences</taxon>
        <taxon>metagenomes</taxon>
        <taxon>organismal metagenomes</taxon>
    </lineage>
</organism>
<evidence type="ECO:0000313" key="1">
    <source>
        <dbReference type="EMBL" id="QHU10356.1"/>
    </source>
</evidence>
<dbReference type="InterPro" id="IPR018247">
    <property type="entry name" value="EF_Hand_1_Ca_BS"/>
</dbReference>
<dbReference type="PANTHER" id="PTHR45661:SF3">
    <property type="entry name" value="IG-LIKE DOMAIN-CONTAINING PROTEIN"/>
    <property type="match status" value="1"/>
</dbReference>
<dbReference type="Gene3D" id="3.40.50.12480">
    <property type="match status" value="2"/>
</dbReference>
<dbReference type="InterPro" id="IPR032675">
    <property type="entry name" value="LRR_dom_sf"/>
</dbReference>
<accession>A0A6C0JZV4</accession>
<dbReference type="PANTHER" id="PTHR45661">
    <property type="entry name" value="SURFACE ANTIGEN"/>
    <property type="match status" value="1"/>
</dbReference>
<dbReference type="PROSITE" id="PS00018">
    <property type="entry name" value="EF_HAND_1"/>
    <property type="match status" value="1"/>
</dbReference>
<name>A0A6C0JZV4_9ZZZZ</name>
<dbReference type="SUPFAM" id="SSF52058">
    <property type="entry name" value="L domain-like"/>
    <property type="match status" value="20"/>
</dbReference>
<sequence length="4655" mass="500348">MSTNISIPSGSTQIEALAYFSDKTILSLSFDNPSSVNTINDNAFSNCSNMTSITIPPSVTSIGNNVFYGCTRLQYVNDNTTNVKIIKDNCFGNCISLTNIQINSTSLIGINSYSFYNCNTLRNITFASRNITYIDYGVFENCRTLSSININANITAIGGNAFKNCSSITSIPLFYKCITIPIATFSGCGFDDLIIPSCVQSIQQYAFAKCVNLRSVVIPPSVTSIDLYAFDYCTSLTKVVVPATITEFVKDAYRGCTNLDVNINVYDKCLEISDNKFANQPIINSLTFSGTSIMTRIGTNAFFNCTNLSSVILPISLKTIASGAFSNCTSLTSITIPSSVKTLSTTAFLGCINLTEIIYQRNENITSIAIPSGYTSVTVGVGNMTPDYLPNITSVLFYNIPPTSPCQVSTIGYKAFDQFAFLKQIYIPSSVTSIENEAFSYCSSLTRITIPSTVKTLSTSAFLGCINLTEINYEKNENITAIEIPCNYTKISQLNYTIPSIINLPNIDTVNFDAAVEGQYRYIENAFYGFSKLSNISIPSDVTLINNGAFNNCISLTSINIPASVTSLASNAFENCIALTNIQYEINPIITSIVIPFGCTSIPIRNNNTITYNNLPNIDTIDFSNKYTLYDINNDAFSGFKNLKNITIPSSVTNIGDNVFGGCTSLSSIVIPSSVKTLSPNAFTGCTKLTAINYYAKNTNIKSFQIPLGYTRIVQNMGNMTPIILPNLDSIIFDEPCNVTSIEISAFNSFSKLSNITIPQSVTSIGNYAFAGCTSLTSINIPSSVRTLSNNAFVGCTKLKIIYYTQNPYITSIEIPSGYTSITQNMGNINPSVLPNIGSVVFDNPSNVTSIGDGAFSGFSQLSSIVLPESVTSIGNNAFQGCTSLEFIIIPASIITLSSNAFIGCYNLKSIFYRGSFIPRQNPNITTIEIPTGYTSIQRSFGGINTSNFLPNLGKVIFDSPSNVTSIEKFSFYGCSQLSDITIPSCVTSIGDDAFSSCINLTSINIPSSVSLTTSTFNNCTKLSLIQYDENANNLITFIEIPSACTNIIQNMGNMKPSILPNVNRIIFDQPCNVTSIGDGAFSAFSQLSQITIPKSVTSIGAYAFGDCTSLTSIEIQNDILTIQNNAFNNCINLTSIFIPPSLISLSPTAFSGCINLTSIYYYGYPNFQNITTIEIPSGYTKIIQNIGNMKPSILPNINSIVFDQPCNVTSIGDGAFGGFSQLSQINIPPSVTSIGDNAFAGCTSLTSINIPSTVNTLSPNAFTRCTNLREIKYAYNPNITTIEIPSGYTSITQYMGNIRPTFLPNINSIVFDQPCNVTSIGDYAFSGFTKLTQINIPSSVVILSPLAFTNCDNLSLIAYDGENPNKTAIGIPIGYDSVVNDLGRMNSTNFPNIDSVYFDNRSKVSAIRTNAFNGFSKLSNIQIPSTVTSIEDYAFYGCTSLQSIKIPSSVKTLSSNAFNNCTALTSIVYSDGIYANIKSIMIPIGCTSITQNMGNMNPVSFPNLDSVITINCTNLTSIGKNAFSNFSRLTDITIPSTVTSIGDYAFNECTSLQSITISSSVKTLSTNAFYGCRSLASFRYDKNPNITSIEIHSGYNSIPLQYIYYGVLPNLGSVVFDQPCNITSFVDNAFNGFSKLSEITIPPSVTSIGNNVFGYCTSLKNIKIPSTVRQLSPNAFKNCTNLTQIEYEYNPYITSIEIPDGYTSIYSNIGNVRSEILPNLGSVIFDNPVNIKSIEDNAFYGFSKLSQITIPESVTSIGQNAFQKCSMLTSINIPSTVKTLYNNTFSECTNLTSININNVNELSTTTFSNCEKLSLLLYGSAVKPGIKQISIPLGYTNIVENIGHMGPIVLPNLESIVFDNPSKVTNIGIGAFAGFSKLTSITIPPSVKYINDIAFYNCTSLQQINIPSSISSISTNAFRACNSLTSINYQESVNNNIRNIYIPTGYTIISQGIGNMKPEYLPNIDNIVFDSPCNVTSIETNGFYGFSRLLSITIPSSVTSIGDNAFDGCSSLQIVVLPATCATTPYSFQGTSAGLKIIYAKNTNTSITTITIPSTFTTIRQGFGDIYPETYPNVSKFIFNENSSVTNIDYRAFYRFLNLTSMTIPSNVTSIGDDVFTGCTKLQTINIPVSVSTLSLTAFSGCKSLTSINYEENQNLNITTIFIPLGYTTISQGIGNMKPANLPNINSIVFDSPCNVTSFGTYAFDGFLYITQITIPTSVTAIASYAFNGCISLTSIDIPTSVTSIAGYAFNGCVSLAIINIPSGTTVSPNAFSGSGYNSGSIKLTTRIDMSANKTYIDDREYANYIYLTSFNISSNVTRIGESAFNNCFNLSEIVIPSKVTALPYSAFYGCSRLTNIMYENNSYITSIYIPPGVTSVPNGLGYIDRLKNLYKIDFYIPSKVLDIEENAFQSLNFGDITIPSSVTRIGQAAFYNCSKLSIISINTSSRLNTIEARAFENCTSLRDFFIPKSIISLSPTAFSGCTNLTNINYTKNETIKSIIIPIGYTNITQNIGNMKPSILPNLGSVIFDNPSKVTSIGDNAFNGFSQLSQINIPPSVTSIGQNAFADCTSLNSITIPSSVKTLSPSIFSGCTNLTRIDYEQNLNITSIEIPSGYTNIIQSMGNMNYTSLPNIGRVGFDNPCNVTSIGQNAFYNFSHLSQITIPPSVTSIGDNAFYGCTSLQNIVIPASVKTLSPSAFYGCTNLTLIEYGQTPNITSIEIPSGYTSIYSNMGNMSPTNLPNIAIVGFDNPSNVTSIEDSAFSGFSKLSNIIMPSSVNRIGNNAFGSCTSLTNINIPPNVTSIGDNAFSGCTSLNYIIIPSSVQTLYTTAFTGCTSLRLIEYQLNLNITSIEIPTTYTSIIQNIGNIKPSILPNLGSVFFDDPVNVTSIGDGAFSGFSQFSQITIPSSVTSIGYNAFAGCTNLRNILIPASVKTLSPTAFSGCTNLTSIYYENIKNVNIKTIIIPNGYTNIIQNMGNMRPEILPNIDSVSFYNPCNVSIISGGAFAGFSKLSNITIPSSVRQIANNAFSGCTNLTAINYVQNYDIYFIQIPLGYTKIIQNIGNMSPTNLPNLGSVFFDNPSNVTSIEISAFSGFSKLSNITIPSSVTSIGDNAFQGCTSLPNIFIPASVKTLSPIAFSGCTILKMYYENAINTNIKSIIVPIGFISIEKGTGNMYSEKLPNVDSIIFISSVNSIGYNAFAGFSKLSDITIPSSVTNIGDNAFAGCTSLTKIFIPPSVKTLSATAFSGCTNLTLIVYQGNNPKITSIEIPSGYTKIIPSMGNMHPSVLPNLGSVFFDDPVNVTSIEDSAFSGFSKLSQITIPSSVTSIGENAFNGCTSLTSMTIHSSIQTFYTNAFYGCTKLTSIIYEKNPNITSILIPTTYTSIIQNIGNMKPSILPNLGSVIFDNPSKVTSIGDNAFNGFSQLSQINIPSSVTSIGDNAFAGCTSLTSINIPASVQTLLPTAFSGCTSLTTIVYEGNKPNITSIEIPSGYTKIIQNIGNMNYTSLPNLGSVFFDDPVNVTSIEDYAFYNFSHISQIIIPPNVTNIGKNAFAGCTSLNSINIPSSVQTLYTDAFYRCASLHAILYEKNTNITSIEIPSGYTNITKNIGNMNADTLPNLGSVTFDNTSKVTSIGDNAFYNFSQLSKIIIPSSVTSIGDNAFAGCTSLNSINIPSSVQTLYTNAFSGCTNLTSIVYEQNPKITSIEIPSGYTSITQNMGNINPSVLPNLGSVIFDDPVNVTSIGDSAFSGFSHLSKITIPPSVTSIGYNAFAGCTSLTSIIIISSIQTLSPTAFTGCTKLTTIIYEKNPNITSIEIPSGYTNITKNIGNMNADTLPNIGSVIFEDPVNVTSIGDNAFKGFSQLSQINIPPSVTSIGDNAFAGCTSLTSINIPASVQTLSPTAFSGCTNLTSIVYDQNPKITSIEIPSGYTSIYSNMGNIHPIFLPNLGSVFFDDPVNVTSIGDNAFSRFSQLSQITIPSSVTSIGQNAFAGCTSLTSINIPSSVQTFYTNAFSGCTKLTSIIYEKNPNITSIKIPSGYTSITKNIGNMNADTLPNLASVIFDDPVNVTSIGDGAFSGFSKLSQINIPSSVKTLSPSAFSGCTNLTLIMYDGNKPNITSIEIPSGYTSIIQNIGNMLPYILPNLGSVFFDNPVNVTSIGDGAFSGFSQFSQITIPSSVTSIGQNAFYECTSLTSINIPSSVKTLSPSAFTNCFNLSKIIYDPNINITSIFIPISYTITKDMYNMSAKYLPNVDTVIFIDTTITKYIGSGAFSGFSKLSNITIPSSVINIQDNAFNGCSSLNTVYIPYSVTNIGDSAFTGCGSLNIINMASSNITSIQANTFAYCTTLSYISIPSTVKNINDNAFAYCTTLRSIGIPPNVTSIGNSTFVGCSSLISIVIPSNVTSIGNGVFSGCSSLTSIVIPPNVTSIGNRAFAGCSNLTSIVIPSNVTSIGNSAFADCINLTNIVFDSNIIKTILYSTFYNCSNLSSITIPSSVTSIDNNVFDNCINLSNIIYDRTSKNIKNIVIPPNCISYDFSGFKNCISIVYSNTYIGTNIPENAFKDCINLTSITIPDSITSISKSAFYGCNNLKNITTPKTVKNVDTKAFYITNSKIELTIYSAKSDSSPYTYFANDSFRNNSISAIYKILDDGTVLTSGTQI</sequence>
<dbReference type="InterPro" id="IPR026906">
    <property type="entry name" value="LRR_5"/>
</dbReference>
<dbReference type="Pfam" id="PF13306">
    <property type="entry name" value="LRR_5"/>
    <property type="match status" value="33"/>
</dbReference>
<proteinExistence type="predicted"/>
<protein>
    <submittedName>
        <fullName evidence="1">Uncharacterized protein</fullName>
    </submittedName>
</protein>